<evidence type="ECO:0000256" key="4">
    <source>
        <dbReference type="ARBA" id="ARBA00022960"/>
    </source>
</evidence>
<reference evidence="9" key="1">
    <citation type="submission" date="2021-02" db="EMBL/GenBank/DDBJ databases">
        <title>Sequencing the genomes of 1000 actinobacteria strains.</title>
        <authorList>
            <person name="Klenk H.-P."/>
        </authorList>
    </citation>
    <scope>NUCLEOTIDE SEQUENCE</scope>
    <source>
        <strain evidence="9">DSM 22850</strain>
    </source>
</reference>
<dbReference type="Proteomes" id="UP000675163">
    <property type="component" value="Unassembled WGS sequence"/>
</dbReference>
<feature type="transmembrane region" description="Helical" evidence="8">
    <location>
        <begin position="85"/>
        <end position="112"/>
    </location>
</feature>
<evidence type="ECO:0000256" key="2">
    <source>
        <dbReference type="ARBA" id="ARBA00022475"/>
    </source>
</evidence>
<evidence type="ECO:0000256" key="6">
    <source>
        <dbReference type="ARBA" id="ARBA00022989"/>
    </source>
</evidence>
<keyword evidence="4" id="KW-0133">Cell shape</keyword>
<keyword evidence="10" id="KW-1185">Reference proteome</keyword>
<proteinExistence type="predicted"/>
<dbReference type="GO" id="GO:0034204">
    <property type="term" value="P:lipid translocation"/>
    <property type="evidence" value="ECO:0007669"/>
    <property type="project" value="TreeGrafter"/>
</dbReference>
<evidence type="ECO:0000313" key="10">
    <source>
        <dbReference type="Proteomes" id="UP000675163"/>
    </source>
</evidence>
<feature type="transmembrane region" description="Helical" evidence="8">
    <location>
        <begin position="54"/>
        <end position="73"/>
    </location>
</feature>
<dbReference type="NCBIfam" id="TIGR01695">
    <property type="entry name" value="murJ_mviN"/>
    <property type="match status" value="1"/>
</dbReference>
<feature type="transmembrane region" description="Helical" evidence="8">
    <location>
        <begin position="465"/>
        <end position="487"/>
    </location>
</feature>
<feature type="transmembrane region" description="Helical" evidence="8">
    <location>
        <begin position="124"/>
        <end position="144"/>
    </location>
</feature>
<keyword evidence="2" id="KW-1003">Cell membrane</keyword>
<dbReference type="AlphaFoldDB" id="A0A940T709"/>
<feature type="transmembrane region" description="Helical" evidence="8">
    <location>
        <begin position="325"/>
        <end position="348"/>
    </location>
</feature>
<dbReference type="GO" id="GO:0015648">
    <property type="term" value="F:lipid-linked peptidoglycan transporter activity"/>
    <property type="evidence" value="ECO:0007669"/>
    <property type="project" value="TreeGrafter"/>
</dbReference>
<feature type="transmembrane region" description="Helical" evidence="8">
    <location>
        <begin position="196"/>
        <end position="222"/>
    </location>
</feature>
<keyword evidence="5" id="KW-0573">Peptidoglycan synthesis</keyword>
<feature type="transmembrane region" description="Helical" evidence="8">
    <location>
        <begin position="368"/>
        <end position="391"/>
    </location>
</feature>
<dbReference type="PANTHER" id="PTHR47019:SF1">
    <property type="entry name" value="LIPID II FLIPPASE MURJ"/>
    <property type="match status" value="1"/>
</dbReference>
<evidence type="ECO:0000256" key="7">
    <source>
        <dbReference type="ARBA" id="ARBA00023136"/>
    </source>
</evidence>
<name>A0A940T709_9MICO</name>
<feature type="transmembrane region" description="Helical" evidence="8">
    <location>
        <begin position="165"/>
        <end position="184"/>
    </location>
</feature>
<evidence type="ECO:0000256" key="8">
    <source>
        <dbReference type="SAM" id="Phobius"/>
    </source>
</evidence>
<keyword evidence="3 8" id="KW-0812">Transmembrane</keyword>
<feature type="transmembrane region" description="Helical" evidence="8">
    <location>
        <begin position="283"/>
        <end position="304"/>
    </location>
</feature>
<dbReference type="RefSeq" id="WP_209706452.1">
    <property type="nucleotide sequence ID" value="NZ_JAFIDA010000001.1"/>
</dbReference>
<accession>A0A940T709</accession>
<evidence type="ECO:0000256" key="5">
    <source>
        <dbReference type="ARBA" id="ARBA00022984"/>
    </source>
</evidence>
<dbReference type="GO" id="GO:0008360">
    <property type="term" value="P:regulation of cell shape"/>
    <property type="evidence" value="ECO:0007669"/>
    <property type="project" value="UniProtKB-KW"/>
</dbReference>
<organism evidence="9 10">
    <name type="scientific">Leucobacter exalbidus</name>
    <dbReference type="NCBI Taxonomy" id="662960"/>
    <lineage>
        <taxon>Bacteria</taxon>
        <taxon>Bacillati</taxon>
        <taxon>Actinomycetota</taxon>
        <taxon>Actinomycetes</taxon>
        <taxon>Micrococcales</taxon>
        <taxon>Microbacteriaceae</taxon>
        <taxon>Leucobacter</taxon>
    </lineage>
</organism>
<feature type="transmembrane region" description="Helical" evidence="8">
    <location>
        <begin position="243"/>
        <end position="263"/>
    </location>
</feature>
<dbReference type="EMBL" id="JAFIDA010000001">
    <property type="protein sequence ID" value="MBP1327541.1"/>
    <property type="molecule type" value="Genomic_DNA"/>
</dbReference>
<dbReference type="PANTHER" id="PTHR47019">
    <property type="entry name" value="LIPID II FLIPPASE MURJ"/>
    <property type="match status" value="1"/>
</dbReference>
<gene>
    <name evidence="9" type="ORF">JOF28_002773</name>
</gene>
<dbReference type="InterPro" id="IPR051050">
    <property type="entry name" value="Lipid_II_flippase_MurJ/MviN"/>
</dbReference>
<evidence type="ECO:0000313" key="9">
    <source>
        <dbReference type="EMBL" id="MBP1327541.1"/>
    </source>
</evidence>
<dbReference type="GO" id="GO:0009252">
    <property type="term" value="P:peptidoglycan biosynthetic process"/>
    <property type="evidence" value="ECO:0007669"/>
    <property type="project" value="UniProtKB-KW"/>
</dbReference>
<comment type="caution">
    <text evidence="9">The sequence shown here is derived from an EMBL/GenBank/DDBJ whole genome shotgun (WGS) entry which is preliminary data.</text>
</comment>
<feature type="transmembrane region" description="Helical" evidence="8">
    <location>
        <begin position="423"/>
        <end position="445"/>
    </location>
</feature>
<evidence type="ECO:0000256" key="1">
    <source>
        <dbReference type="ARBA" id="ARBA00004651"/>
    </source>
</evidence>
<feature type="transmembrane region" description="Helical" evidence="8">
    <location>
        <begin position="398"/>
        <end position="417"/>
    </location>
</feature>
<dbReference type="Pfam" id="PF03023">
    <property type="entry name" value="MurJ"/>
    <property type="match status" value="1"/>
</dbReference>
<keyword evidence="6 8" id="KW-1133">Transmembrane helix</keyword>
<dbReference type="GO" id="GO:0005886">
    <property type="term" value="C:plasma membrane"/>
    <property type="evidence" value="ECO:0007669"/>
    <property type="project" value="UniProtKB-SubCell"/>
</dbReference>
<protein>
    <submittedName>
        <fullName evidence="9">Peptidoglycan lipid II flippase</fullName>
    </submittedName>
</protein>
<comment type="subcellular location">
    <subcellularLocation>
        <location evidence="1">Cell membrane</location>
        <topology evidence="1">Multi-pass membrane protein</topology>
    </subcellularLocation>
</comment>
<dbReference type="InterPro" id="IPR004268">
    <property type="entry name" value="MurJ"/>
</dbReference>
<keyword evidence="7 8" id="KW-0472">Membrane</keyword>
<sequence>MAAGIMRASALMASGTMVSRILGLAKAMLLMYAIGAVSSRSADAFASGNLLPNTLYMILLGGMLNAVLVPQIVKAAQNADGGAGYINKILTLISSILFGVTVIAMIAAPWIVKLTVLDWEGPQLALATAFAYWCLPQIVFYGLYTVLGEVLNAKSIFGPFTWAPVLNNVIGIAGIIVFIAMFGADPEGTRSVLDWNALSIGVLAGTATLGVVAQALILFWAWRKAGIRFRPDFTWKGMGLGHTARIAGWSLATITVMQLGGLITNNIVAIGTGHGPSVSAMQTVWLIFMMPHSVIAVSLATAYFTRLSEWGQTKRMTEFVVDFSASARQIALVMVFAAVALFAAAPYVSRIINFGATELQVDQFAHALQAYTVSLAAYSVLFVVQRAFYALSDTRTPFIFTTIQMAIVIALSVPLIWAPKAQIGMLFALVWSGATIIQAVIATLLLRRKIGAIDGRRLLQSLVRFALAGIPALVLGLVAAWGLGVLVPNADALLAIVFAAIIAVVVTVVYVVCLRLLRSPELAELTGFVSRKLGRNRP</sequence>
<dbReference type="PRINTS" id="PR01806">
    <property type="entry name" value="VIRFACTRMVIN"/>
</dbReference>
<feature type="transmembrane region" description="Helical" evidence="8">
    <location>
        <begin position="493"/>
        <end position="517"/>
    </location>
</feature>
<evidence type="ECO:0000256" key="3">
    <source>
        <dbReference type="ARBA" id="ARBA00022692"/>
    </source>
</evidence>